<keyword evidence="8 12" id="KW-0067">ATP-binding</keyword>
<dbReference type="RefSeq" id="WP_152810862.1">
    <property type="nucleotide sequence ID" value="NZ_WHNW01000013.1"/>
</dbReference>
<evidence type="ECO:0000256" key="1">
    <source>
        <dbReference type="ARBA" id="ARBA00022515"/>
    </source>
</evidence>
<dbReference type="Pfam" id="PF00270">
    <property type="entry name" value="DEAD"/>
    <property type="match status" value="1"/>
</dbReference>
<dbReference type="InterPro" id="IPR042115">
    <property type="entry name" value="PriA_3primeBD_sf"/>
</dbReference>
<dbReference type="PANTHER" id="PTHR30580:SF0">
    <property type="entry name" value="PRIMOSOMAL PROTEIN N"/>
    <property type="match status" value="1"/>
</dbReference>
<dbReference type="Gene3D" id="3.40.50.300">
    <property type="entry name" value="P-loop containing nucleotide triphosphate hydrolases"/>
    <property type="match status" value="2"/>
</dbReference>
<evidence type="ECO:0000313" key="15">
    <source>
        <dbReference type="EMBL" id="MPV86872.1"/>
    </source>
</evidence>
<dbReference type="GO" id="GO:0008270">
    <property type="term" value="F:zinc ion binding"/>
    <property type="evidence" value="ECO:0007669"/>
    <property type="project" value="UniProtKB-UniRule"/>
</dbReference>
<dbReference type="HAMAP" id="MF_00983">
    <property type="entry name" value="PriA"/>
    <property type="match status" value="1"/>
</dbReference>
<dbReference type="InParanoid" id="A0A6N7EWH9"/>
<dbReference type="InterPro" id="IPR001650">
    <property type="entry name" value="Helicase_C-like"/>
</dbReference>
<dbReference type="GO" id="GO:0006302">
    <property type="term" value="P:double-strand break repair"/>
    <property type="evidence" value="ECO:0007669"/>
    <property type="project" value="InterPro"/>
</dbReference>
<dbReference type="FunCoup" id="A0A6N7EWH9">
    <property type="interactions" value="291"/>
</dbReference>
<keyword evidence="16" id="KW-1185">Reference proteome</keyword>
<feature type="binding site" evidence="12">
    <location>
        <position position="476"/>
    </location>
    <ligand>
        <name>Zn(2+)</name>
        <dbReference type="ChEBI" id="CHEBI:29105"/>
        <label>2</label>
    </ligand>
</feature>
<feature type="domain" description="Helicase C-terminal" evidence="14">
    <location>
        <begin position="484"/>
        <end position="657"/>
    </location>
</feature>
<dbReference type="GO" id="GO:0005524">
    <property type="term" value="F:ATP binding"/>
    <property type="evidence" value="ECO:0007669"/>
    <property type="project" value="UniProtKB-UniRule"/>
</dbReference>
<feature type="binding site" evidence="12">
    <location>
        <position position="489"/>
    </location>
    <ligand>
        <name>Zn(2+)</name>
        <dbReference type="ChEBI" id="CHEBI:29105"/>
        <label>1</label>
    </ligand>
</feature>
<dbReference type="PANTHER" id="PTHR30580">
    <property type="entry name" value="PRIMOSOMAL PROTEIN N"/>
    <property type="match status" value="1"/>
</dbReference>
<dbReference type="Proteomes" id="UP000471298">
    <property type="component" value="Unassembled WGS sequence"/>
</dbReference>
<evidence type="ECO:0000256" key="6">
    <source>
        <dbReference type="ARBA" id="ARBA00022806"/>
    </source>
</evidence>
<evidence type="ECO:0000256" key="8">
    <source>
        <dbReference type="ARBA" id="ARBA00022840"/>
    </source>
</evidence>
<dbReference type="Pfam" id="PF00271">
    <property type="entry name" value="Helicase_C"/>
    <property type="match status" value="1"/>
</dbReference>
<dbReference type="GO" id="GO:0006310">
    <property type="term" value="P:DNA recombination"/>
    <property type="evidence" value="ECO:0007669"/>
    <property type="project" value="InterPro"/>
</dbReference>
<evidence type="ECO:0000256" key="11">
    <source>
        <dbReference type="ARBA" id="ARBA00048988"/>
    </source>
</evidence>
<dbReference type="InterPro" id="IPR011545">
    <property type="entry name" value="DEAD/DEAH_box_helicase_dom"/>
</dbReference>
<evidence type="ECO:0000259" key="14">
    <source>
        <dbReference type="PROSITE" id="PS51194"/>
    </source>
</evidence>
<gene>
    <name evidence="12" type="primary">priA</name>
    <name evidence="15" type="ORF">GCU85_09055</name>
</gene>
<feature type="binding site" evidence="12">
    <location>
        <position position="449"/>
    </location>
    <ligand>
        <name>Zn(2+)</name>
        <dbReference type="ChEBI" id="CHEBI:29105"/>
        <label>1</label>
    </ligand>
</feature>
<comment type="subunit">
    <text evidence="12">Component of the replication restart primosome.</text>
</comment>
<comment type="catalytic activity">
    <reaction evidence="12">
        <text>Couples ATP hydrolysis with the unwinding of duplex DNA by translocating in the 3'-5' direction.</text>
        <dbReference type="EC" id="5.6.2.4"/>
    </reaction>
</comment>
<sequence>MIAEVLLPIPVNQSFDYRLPESQTAVVGQRVLVALGTGKANNTPRQITGIIVAIKETSPYPDASLKPILALLDSFAIVDRAWLDFIQFTARYYAAPLAKLLINALPKHIRSDSPLTLPKLRYYQLTESGISAHKTEILPTRATKQRALLRFLHDQDKIPINEALVREQGFTAHDITTAVDKGYATYTLTSPYHSEENVCSPDYQLTGEQQALLDAITTAPDNKTHLIYGVTGSGKTEIYLQLIEKAINTGQQVLLLIPEISLTPQMLARFHERFGNRVAALHSGLGDKVRADIWLAAMNGDLPILIGTRSAIFTPFQRLGLIIVDEEHDLSYKQQEGIPYHARDLARYRAHQHNIPIVLGSATPSLESLYQVKKGHYQLHQLVTRATQATQPTIHLIDRRGDKQASHAGSSANLPIAEILLQKIRQTLQRQEQALVFLNRRGFSPVMMCRHCDWKSECPTCDAYQTAHTRARQLHCHLCGYICPLPTQCPQCGQRDLIFVGHGTEKLETQLQAQFPHHHVLRLDRDKQTTTNQLHAALEQIHNGDAHLIVGTQLIVKGHHFPNVTTVCVVDSDQALFSSDFRAEERLLQQLTQVAGRAGRESQQSHVYIQTTLPTHPVFAALQQQDYLTYANNLLAEREKYELPPHHAITIVKASALDAAPLMQFLRDVKALIDDNSQALTTLGPAPSPIERLKNRFQAQLFISAPSRMALQRELPLIEKAITHLDKSRRFRAVIDVDAMEN</sequence>
<dbReference type="Pfam" id="PF18074">
    <property type="entry name" value="PriA_C"/>
    <property type="match status" value="1"/>
</dbReference>
<dbReference type="SMART" id="SM00487">
    <property type="entry name" value="DEXDc"/>
    <property type="match status" value="1"/>
</dbReference>
<keyword evidence="5 12" id="KW-0378">Hydrolase</keyword>
<dbReference type="GO" id="GO:0006269">
    <property type="term" value="P:DNA replication, synthesis of primer"/>
    <property type="evidence" value="ECO:0007669"/>
    <property type="project" value="UniProtKB-KW"/>
</dbReference>
<evidence type="ECO:0000256" key="7">
    <source>
        <dbReference type="ARBA" id="ARBA00022833"/>
    </source>
</evidence>
<feature type="binding site" evidence="12">
    <location>
        <position position="461"/>
    </location>
    <ligand>
        <name>Zn(2+)</name>
        <dbReference type="ChEBI" id="CHEBI:29105"/>
        <label>2</label>
    </ligand>
</feature>
<dbReference type="SUPFAM" id="SSF52540">
    <property type="entry name" value="P-loop containing nucleoside triphosphate hydrolases"/>
    <property type="match status" value="2"/>
</dbReference>
<dbReference type="SMART" id="SM00490">
    <property type="entry name" value="HELICc"/>
    <property type="match status" value="1"/>
</dbReference>
<keyword evidence="2 12" id="KW-0235">DNA replication</keyword>
<dbReference type="Gene3D" id="3.40.1440.60">
    <property type="entry name" value="PriA, 3(prime) DNA-binding domain"/>
    <property type="match status" value="1"/>
</dbReference>
<dbReference type="PROSITE" id="PS51192">
    <property type="entry name" value="HELICASE_ATP_BIND_1"/>
    <property type="match status" value="1"/>
</dbReference>
<accession>A0A6N7EWH9</accession>
<organism evidence="15 16">
    <name type="scientific">Ostreibacterium oceani</name>
    <dbReference type="NCBI Taxonomy" id="2654998"/>
    <lineage>
        <taxon>Bacteria</taxon>
        <taxon>Pseudomonadati</taxon>
        <taxon>Pseudomonadota</taxon>
        <taxon>Gammaproteobacteria</taxon>
        <taxon>Cardiobacteriales</taxon>
        <taxon>Ostreibacteriaceae</taxon>
        <taxon>Ostreibacterium</taxon>
    </lineage>
</organism>
<dbReference type="InterPro" id="IPR041222">
    <property type="entry name" value="PriA_3primeBD"/>
</dbReference>
<proteinExistence type="inferred from homology"/>
<keyword evidence="4 12" id="KW-0547">Nucleotide-binding</keyword>
<evidence type="ECO:0000256" key="10">
    <source>
        <dbReference type="ARBA" id="ARBA00023235"/>
    </source>
</evidence>
<keyword evidence="6 12" id="KW-0347">Helicase</keyword>
<evidence type="ECO:0000259" key="13">
    <source>
        <dbReference type="PROSITE" id="PS51192"/>
    </source>
</evidence>
<evidence type="ECO:0000256" key="12">
    <source>
        <dbReference type="HAMAP-Rule" id="MF_00983"/>
    </source>
</evidence>
<dbReference type="GO" id="GO:0016787">
    <property type="term" value="F:hydrolase activity"/>
    <property type="evidence" value="ECO:0007669"/>
    <property type="project" value="UniProtKB-KW"/>
</dbReference>
<dbReference type="NCBIfam" id="TIGR00595">
    <property type="entry name" value="priA"/>
    <property type="match status" value="1"/>
</dbReference>
<comment type="caution">
    <text evidence="15">The sequence shown here is derived from an EMBL/GenBank/DDBJ whole genome shotgun (WGS) entry which is preliminary data.</text>
</comment>
<comment type="catalytic activity">
    <reaction evidence="11 12">
        <text>ATP + H2O = ADP + phosphate + H(+)</text>
        <dbReference type="Rhea" id="RHEA:13065"/>
        <dbReference type="ChEBI" id="CHEBI:15377"/>
        <dbReference type="ChEBI" id="CHEBI:15378"/>
        <dbReference type="ChEBI" id="CHEBI:30616"/>
        <dbReference type="ChEBI" id="CHEBI:43474"/>
        <dbReference type="ChEBI" id="CHEBI:456216"/>
        <dbReference type="EC" id="5.6.2.4"/>
    </reaction>
</comment>
<evidence type="ECO:0000256" key="4">
    <source>
        <dbReference type="ARBA" id="ARBA00022741"/>
    </source>
</evidence>
<keyword evidence="7 12" id="KW-0862">Zinc</keyword>
<feature type="binding site" evidence="12">
    <location>
        <position position="458"/>
    </location>
    <ligand>
        <name>Zn(2+)</name>
        <dbReference type="ChEBI" id="CHEBI:29105"/>
        <label>2</label>
    </ligand>
</feature>
<dbReference type="AlphaFoldDB" id="A0A6N7EWH9"/>
<dbReference type="SUPFAM" id="SSF144020">
    <property type="entry name" value="FdhE-like"/>
    <property type="match status" value="1"/>
</dbReference>
<dbReference type="Pfam" id="PF17764">
    <property type="entry name" value="PriA_3primeBD"/>
    <property type="match status" value="1"/>
</dbReference>
<keyword evidence="10 12" id="KW-0413">Isomerase</keyword>
<keyword evidence="1 12" id="KW-0639">Primosome</keyword>
<dbReference type="EMBL" id="WHNW01000013">
    <property type="protein sequence ID" value="MPV86872.1"/>
    <property type="molecule type" value="Genomic_DNA"/>
</dbReference>
<comment type="cofactor">
    <cofactor evidence="12">
        <name>Zn(2+)</name>
        <dbReference type="ChEBI" id="CHEBI:29105"/>
    </cofactor>
    <text evidence="12">Binds 2 zinc ions per subunit.</text>
</comment>
<dbReference type="PROSITE" id="PS51194">
    <property type="entry name" value="HELICASE_CTER"/>
    <property type="match status" value="1"/>
</dbReference>
<evidence type="ECO:0000256" key="3">
    <source>
        <dbReference type="ARBA" id="ARBA00022723"/>
    </source>
</evidence>
<dbReference type="GO" id="GO:0003677">
    <property type="term" value="F:DNA binding"/>
    <property type="evidence" value="ECO:0007669"/>
    <property type="project" value="UniProtKB-UniRule"/>
</dbReference>
<evidence type="ECO:0000256" key="5">
    <source>
        <dbReference type="ARBA" id="ARBA00022801"/>
    </source>
</evidence>
<evidence type="ECO:0000256" key="2">
    <source>
        <dbReference type="ARBA" id="ARBA00022705"/>
    </source>
</evidence>
<dbReference type="CDD" id="cd17929">
    <property type="entry name" value="DEXHc_priA"/>
    <property type="match status" value="1"/>
</dbReference>
<dbReference type="InterPro" id="IPR027417">
    <property type="entry name" value="P-loop_NTPase"/>
</dbReference>
<keyword evidence="3 12" id="KW-0479">Metal-binding</keyword>
<dbReference type="GO" id="GO:0006270">
    <property type="term" value="P:DNA replication initiation"/>
    <property type="evidence" value="ECO:0007669"/>
    <property type="project" value="TreeGrafter"/>
</dbReference>
<feature type="binding site" evidence="12">
    <location>
        <position position="479"/>
    </location>
    <ligand>
        <name>Zn(2+)</name>
        <dbReference type="ChEBI" id="CHEBI:29105"/>
        <label>2</label>
    </ligand>
</feature>
<evidence type="ECO:0000256" key="9">
    <source>
        <dbReference type="ARBA" id="ARBA00023125"/>
    </source>
</evidence>
<dbReference type="GO" id="GO:1990077">
    <property type="term" value="C:primosome complex"/>
    <property type="evidence" value="ECO:0007669"/>
    <property type="project" value="UniProtKB-UniRule"/>
</dbReference>
<dbReference type="InterPro" id="IPR014001">
    <property type="entry name" value="Helicase_ATP-bd"/>
</dbReference>
<protein>
    <recommendedName>
        <fullName evidence="12">Replication restart protein PriA</fullName>
    </recommendedName>
    <alternativeName>
        <fullName evidence="12">ATP-dependent DNA helicase PriA</fullName>
        <ecNumber evidence="12">5.6.2.4</ecNumber>
    </alternativeName>
    <alternativeName>
        <fullName evidence="12">DNA 3'-5' helicase PriA</fullName>
    </alternativeName>
</protein>
<comment type="similarity">
    <text evidence="12">Belongs to the helicase family. PriA subfamily.</text>
</comment>
<dbReference type="EC" id="5.6.2.4" evidence="12"/>
<feature type="binding site" evidence="12">
    <location>
        <position position="492"/>
    </location>
    <ligand>
        <name>Zn(2+)</name>
        <dbReference type="ChEBI" id="CHEBI:29105"/>
        <label>1</label>
    </ligand>
</feature>
<reference evidence="15 16" key="1">
    <citation type="submission" date="2019-10" db="EMBL/GenBank/DDBJ databases">
        <title>Cardiobacteriales fam. a chemoheterotrophic member of the order Cardiobacteriales, and proposal of Cardiobacteriales fam. nov.</title>
        <authorList>
            <person name="Wang C."/>
        </authorList>
    </citation>
    <scope>NUCLEOTIDE SEQUENCE [LARGE SCALE GENOMIC DNA]</scope>
    <source>
        <strain evidence="15 16">ML27</strain>
    </source>
</reference>
<dbReference type="InterPro" id="IPR005259">
    <property type="entry name" value="PriA"/>
</dbReference>
<feature type="binding site" evidence="12">
    <location>
        <position position="452"/>
    </location>
    <ligand>
        <name>Zn(2+)</name>
        <dbReference type="ChEBI" id="CHEBI:29105"/>
        <label>1</label>
    </ligand>
</feature>
<dbReference type="InterPro" id="IPR041236">
    <property type="entry name" value="PriA_C"/>
</dbReference>
<dbReference type="FunFam" id="3.40.50.300:FF:000489">
    <property type="entry name" value="Primosome assembly protein PriA"/>
    <property type="match status" value="1"/>
</dbReference>
<evidence type="ECO:0000313" key="16">
    <source>
        <dbReference type="Proteomes" id="UP000471298"/>
    </source>
</evidence>
<comment type="function">
    <text evidence="12">Initiates the restart of stalled replication forks, which reloads the replicative helicase on sites other than the origin of replication. Recognizes and binds to abandoned replication forks and remodels them to uncover a helicase loading site. Promotes assembly of the primosome at these replication forks.</text>
</comment>
<feature type="domain" description="Helicase ATP-binding" evidence="13">
    <location>
        <begin position="216"/>
        <end position="382"/>
    </location>
</feature>
<name>A0A6N7EWH9_9GAMM</name>
<keyword evidence="9 12" id="KW-0238">DNA-binding</keyword>
<dbReference type="NCBIfam" id="NF004067">
    <property type="entry name" value="PRK05580.1-4"/>
    <property type="match status" value="1"/>
</dbReference>
<dbReference type="GO" id="GO:0043138">
    <property type="term" value="F:3'-5' DNA helicase activity"/>
    <property type="evidence" value="ECO:0007669"/>
    <property type="project" value="UniProtKB-EC"/>
</dbReference>
<dbReference type="InterPro" id="IPR024064">
    <property type="entry name" value="FdhE-like_sf"/>
</dbReference>